<dbReference type="Proteomes" id="UP000215896">
    <property type="component" value="Unassembled WGS sequence"/>
</dbReference>
<keyword evidence="1" id="KW-0472">Membrane</keyword>
<dbReference type="OrthoDB" id="122635at2"/>
<dbReference type="AlphaFoldDB" id="A0A255G8R1"/>
<feature type="transmembrane region" description="Helical" evidence="1">
    <location>
        <begin position="20"/>
        <end position="42"/>
    </location>
</feature>
<keyword evidence="1" id="KW-1133">Transmembrane helix</keyword>
<evidence type="ECO:0000313" key="2">
    <source>
        <dbReference type="EMBL" id="OYO11842.1"/>
    </source>
</evidence>
<evidence type="ECO:0000313" key="3">
    <source>
        <dbReference type="Proteomes" id="UP000215896"/>
    </source>
</evidence>
<protein>
    <submittedName>
        <fullName evidence="2">Uncharacterized protein</fullName>
    </submittedName>
</protein>
<name>A0A255G8R1_9ACTN</name>
<organism evidence="2 3">
    <name type="scientific">Enemella evansiae</name>
    <dbReference type="NCBI Taxonomy" id="2016499"/>
    <lineage>
        <taxon>Bacteria</taxon>
        <taxon>Bacillati</taxon>
        <taxon>Actinomycetota</taxon>
        <taxon>Actinomycetes</taxon>
        <taxon>Propionibacteriales</taxon>
        <taxon>Propionibacteriaceae</taxon>
        <taxon>Enemella</taxon>
    </lineage>
</organism>
<gene>
    <name evidence="2" type="ORF">CGZ94_14735</name>
</gene>
<sequence length="91" mass="9460">MMASTVVVQNNGAPPKSVGVAILLAFFFGPIGMLYSTVLGAVVMFVINLILLFLTAGLGLFLSIPAGVVWAAVAAQQHNRSSTVIATTNLR</sequence>
<evidence type="ECO:0000256" key="1">
    <source>
        <dbReference type="SAM" id="Phobius"/>
    </source>
</evidence>
<feature type="transmembrane region" description="Helical" evidence="1">
    <location>
        <begin position="49"/>
        <end position="73"/>
    </location>
</feature>
<keyword evidence="3" id="KW-1185">Reference proteome</keyword>
<proteinExistence type="predicted"/>
<accession>A0A255G8R1</accession>
<keyword evidence="1" id="KW-0812">Transmembrane</keyword>
<reference evidence="2 3" key="1">
    <citation type="submission" date="2017-07" db="EMBL/GenBank/DDBJ databases">
        <title>Draft whole genome sequences of clinical Proprionibacteriaceae strains.</title>
        <authorList>
            <person name="Bernier A.-M."/>
            <person name="Bernard K."/>
            <person name="Domingo M.-C."/>
        </authorList>
    </citation>
    <scope>NUCLEOTIDE SEQUENCE [LARGE SCALE GENOMIC DNA]</scope>
    <source>
        <strain evidence="2 3">NML 030167</strain>
    </source>
</reference>
<comment type="caution">
    <text evidence="2">The sequence shown here is derived from an EMBL/GenBank/DDBJ whole genome shotgun (WGS) entry which is preliminary data.</text>
</comment>
<dbReference type="EMBL" id="NMVO01000015">
    <property type="protein sequence ID" value="OYO11842.1"/>
    <property type="molecule type" value="Genomic_DNA"/>
</dbReference>